<dbReference type="InterPro" id="IPR032304">
    <property type="entry name" value="Peptidase_S8_N"/>
</dbReference>
<evidence type="ECO:0000256" key="1">
    <source>
        <dbReference type="ARBA" id="ARBA00011073"/>
    </source>
</evidence>
<dbReference type="PROSITE" id="PS50853">
    <property type="entry name" value="FN3"/>
    <property type="match status" value="1"/>
</dbReference>
<dbReference type="NCBIfam" id="TIGR04183">
    <property type="entry name" value="Por_Secre_tail"/>
    <property type="match status" value="1"/>
</dbReference>
<dbReference type="RefSeq" id="WP_301190562.1">
    <property type="nucleotide sequence ID" value="NZ_JAPDPJ010000022.1"/>
</dbReference>
<keyword evidence="2 5" id="KW-0645">Protease</keyword>
<evidence type="ECO:0000256" key="3">
    <source>
        <dbReference type="ARBA" id="ARBA00022801"/>
    </source>
</evidence>
<dbReference type="Gene3D" id="3.40.50.200">
    <property type="entry name" value="Peptidase S8/S53 domain"/>
    <property type="match status" value="1"/>
</dbReference>
<evidence type="ECO:0000313" key="7">
    <source>
        <dbReference type="EMBL" id="MCW3786997.1"/>
    </source>
</evidence>
<dbReference type="PROSITE" id="PS00138">
    <property type="entry name" value="SUBTILASE_SER"/>
    <property type="match status" value="1"/>
</dbReference>
<dbReference type="InterPro" id="IPR023828">
    <property type="entry name" value="Peptidase_S8_Ser-AS"/>
</dbReference>
<dbReference type="InterPro" id="IPR003961">
    <property type="entry name" value="FN3_dom"/>
</dbReference>
<comment type="caution">
    <text evidence="7">The sequence shown here is derived from an EMBL/GenBank/DDBJ whole genome shotgun (WGS) entry which is preliminary data.</text>
</comment>
<dbReference type="PRINTS" id="PR00723">
    <property type="entry name" value="SUBTILISIN"/>
</dbReference>
<dbReference type="CDD" id="cd00063">
    <property type="entry name" value="FN3"/>
    <property type="match status" value="1"/>
</dbReference>
<evidence type="ECO:0000256" key="4">
    <source>
        <dbReference type="ARBA" id="ARBA00022825"/>
    </source>
</evidence>
<protein>
    <submittedName>
        <fullName evidence="7">S8 family serine peptidase</fullName>
    </submittedName>
</protein>
<dbReference type="InterPro" id="IPR000209">
    <property type="entry name" value="Peptidase_S8/S53_dom"/>
</dbReference>
<feature type="domain" description="Fibronectin type-III" evidence="6">
    <location>
        <begin position="540"/>
        <end position="651"/>
    </location>
</feature>
<organism evidence="7 8">
    <name type="scientific">Plebeiibacterium sediminum</name>
    <dbReference type="NCBI Taxonomy" id="2992112"/>
    <lineage>
        <taxon>Bacteria</taxon>
        <taxon>Pseudomonadati</taxon>
        <taxon>Bacteroidota</taxon>
        <taxon>Bacteroidia</taxon>
        <taxon>Marinilabiliales</taxon>
        <taxon>Marinilabiliaceae</taxon>
        <taxon>Plebeiibacterium</taxon>
    </lineage>
</organism>
<evidence type="ECO:0000256" key="5">
    <source>
        <dbReference type="PROSITE-ProRule" id="PRU01240"/>
    </source>
</evidence>
<sequence length="920" mass="100541">MIQRIITRISLVSLCISLSLLYSCRNEDEIVNQQEKEENTVTASNSVQGIIRIKLNQYNTQSLSVSLKSNQVSTNLSKVDEVLSSIGAKSFKRTFPYSGKYEARTQKEGLHLWYDVKYDTSVVALSKVISQFKELSEVTVTEPIRTIQNQKTSYKDFGPIPLTKSLKSTSKTADTEYPFNDTFLPAQWHYYNDGSITDAVVGADINLFDAWLKQRGNEEVIVAVIDGGIDVDHEDLINNIWHNQSEDGGATNTDDDNNGYTDDVYGYNFVDYNGTIVAHDHGTHVAGTIGAMNDNGIGVCGIAGGDSKTPGVKLMSCQVFESDRDGEDISAENFEEAIKYAADNGAVICQNSWGYDESPELPQSMKEAIDYFIKYAGIDENGNQVGPMAGGIVIFAAGNENVSTKAYPAMYEKVVAVASSAPDYIRAYYSNYGSWVDITAPGGSDEYNDLYDVDCYIASTAPENNYVYMIGTSMACPHVSGVAALVISEFGGEGFTPDMLKERLYRGAVDIDGYNTEYAGMLGVGQVNAAATLANYNSIPPERVTDLSVTASSNKATLSWSVTSDADDYKASAYRIYYSKSPFSENDVTTQSMAISSTSVLVKHAEVGETISATITDLDFASTYYFSVVGYDILGSYGDYSSNVSATTDPNLPPVIITDNETIIEVKAHETKYLTFSITEPDEEAFTWSYTDESGNSTAAELSTSEVRITINGLTADPGTYEVNLYAEDATGLGTSYPFTYTILENHTPVLSQSLNNYYIGNPDKAYDIALMNYFTDEDGEDLDFDITFNSNYINVSEIYNSLTINPVINGLSTVTITASDARGETATATFQVMVRDDSNEIDIYPNPVSDIVNFRMGEDVNGALNVSIYNSNGGLVDQRNTSISAFAPGSLNLSDLSTGQYELEINYNNTVIKRNIVKL</sequence>
<dbReference type="GO" id="GO:0004252">
    <property type="term" value="F:serine-type endopeptidase activity"/>
    <property type="evidence" value="ECO:0007669"/>
    <property type="project" value="UniProtKB-UniRule"/>
</dbReference>
<dbReference type="PROSITE" id="PS51892">
    <property type="entry name" value="SUBTILASE"/>
    <property type="match status" value="1"/>
</dbReference>
<dbReference type="Proteomes" id="UP001209229">
    <property type="component" value="Unassembled WGS sequence"/>
</dbReference>
<dbReference type="InterPro" id="IPR036852">
    <property type="entry name" value="Peptidase_S8/S53_dom_sf"/>
</dbReference>
<dbReference type="InterPro" id="IPR015500">
    <property type="entry name" value="Peptidase_S8_subtilisin-rel"/>
</dbReference>
<dbReference type="EMBL" id="JAPDPJ010000022">
    <property type="protein sequence ID" value="MCW3786997.1"/>
    <property type="molecule type" value="Genomic_DNA"/>
</dbReference>
<dbReference type="PROSITE" id="PS00137">
    <property type="entry name" value="SUBTILASE_HIS"/>
    <property type="match status" value="1"/>
</dbReference>
<dbReference type="InterPro" id="IPR026444">
    <property type="entry name" value="Secre_tail"/>
</dbReference>
<feature type="active site" description="Charge relay system" evidence="5">
    <location>
        <position position="473"/>
    </location>
</feature>
<comment type="similarity">
    <text evidence="1 5">Belongs to the peptidase S8 family.</text>
</comment>
<dbReference type="GO" id="GO:0006508">
    <property type="term" value="P:proteolysis"/>
    <property type="evidence" value="ECO:0007669"/>
    <property type="project" value="UniProtKB-KW"/>
</dbReference>
<dbReference type="InterPro" id="IPR036116">
    <property type="entry name" value="FN3_sf"/>
</dbReference>
<dbReference type="Gene3D" id="2.60.40.10">
    <property type="entry name" value="Immunoglobulins"/>
    <property type="match status" value="2"/>
</dbReference>
<feature type="active site" description="Charge relay system" evidence="5">
    <location>
        <position position="226"/>
    </location>
</feature>
<dbReference type="PROSITE" id="PS51257">
    <property type="entry name" value="PROKAR_LIPOPROTEIN"/>
    <property type="match status" value="1"/>
</dbReference>
<evidence type="ECO:0000259" key="6">
    <source>
        <dbReference type="PROSITE" id="PS50853"/>
    </source>
</evidence>
<evidence type="ECO:0000313" key="8">
    <source>
        <dbReference type="Proteomes" id="UP001209229"/>
    </source>
</evidence>
<keyword evidence="8" id="KW-1185">Reference proteome</keyword>
<dbReference type="AlphaFoldDB" id="A0AAE3M4C9"/>
<dbReference type="SMART" id="SM00060">
    <property type="entry name" value="FN3"/>
    <property type="match status" value="2"/>
</dbReference>
<dbReference type="SUPFAM" id="SSF52743">
    <property type="entry name" value="Subtilisin-like"/>
    <property type="match status" value="1"/>
</dbReference>
<dbReference type="InterPro" id="IPR050131">
    <property type="entry name" value="Peptidase_S8_subtilisin-like"/>
</dbReference>
<keyword evidence="3 5" id="KW-0378">Hydrolase</keyword>
<name>A0AAE3M4C9_9BACT</name>
<dbReference type="SUPFAM" id="SSF49265">
    <property type="entry name" value="Fibronectin type III"/>
    <property type="match status" value="1"/>
</dbReference>
<dbReference type="InterPro" id="IPR022398">
    <property type="entry name" value="Peptidase_S8_His-AS"/>
</dbReference>
<dbReference type="PANTHER" id="PTHR43806:SF11">
    <property type="entry name" value="CEREVISIN-RELATED"/>
    <property type="match status" value="1"/>
</dbReference>
<dbReference type="Pfam" id="PF16361">
    <property type="entry name" value="Peptidase_S8_N"/>
    <property type="match status" value="1"/>
</dbReference>
<keyword evidence="4 5" id="KW-0720">Serine protease</keyword>
<proteinExistence type="inferred from homology"/>
<accession>A0AAE3M4C9</accession>
<dbReference type="Pfam" id="PF18962">
    <property type="entry name" value="Por_Secre_tail"/>
    <property type="match status" value="1"/>
</dbReference>
<dbReference type="Pfam" id="PF00082">
    <property type="entry name" value="Peptidase_S8"/>
    <property type="match status" value="1"/>
</dbReference>
<reference evidence="7" key="1">
    <citation type="submission" date="2022-10" db="EMBL/GenBank/DDBJ databases">
        <authorList>
            <person name="Yu W.X."/>
        </authorList>
    </citation>
    <scope>NUCLEOTIDE SEQUENCE</scope>
    <source>
        <strain evidence="7">AAT</strain>
    </source>
</reference>
<gene>
    <name evidence="7" type="ORF">OM075_10990</name>
</gene>
<feature type="active site" description="Charge relay system" evidence="5">
    <location>
        <position position="281"/>
    </location>
</feature>
<evidence type="ECO:0000256" key="2">
    <source>
        <dbReference type="ARBA" id="ARBA00022670"/>
    </source>
</evidence>
<dbReference type="PANTHER" id="PTHR43806">
    <property type="entry name" value="PEPTIDASE S8"/>
    <property type="match status" value="1"/>
</dbReference>
<dbReference type="InterPro" id="IPR013783">
    <property type="entry name" value="Ig-like_fold"/>
</dbReference>